<dbReference type="GO" id="GO:0008270">
    <property type="term" value="F:zinc ion binding"/>
    <property type="evidence" value="ECO:0007669"/>
    <property type="project" value="UniProtKB-UniRule"/>
</dbReference>
<dbReference type="AlphaFoldDB" id="A0A1M6BJ97"/>
<dbReference type="InterPro" id="IPR020549">
    <property type="entry name" value="YbeY_CS"/>
</dbReference>
<keyword evidence="7" id="KW-0698">rRNA processing</keyword>
<dbReference type="GO" id="GO:0005737">
    <property type="term" value="C:cytoplasm"/>
    <property type="evidence" value="ECO:0007669"/>
    <property type="project" value="UniProtKB-SubCell"/>
</dbReference>
<evidence type="ECO:0000256" key="6">
    <source>
        <dbReference type="ARBA" id="ARBA00022833"/>
    </source>
</evidence>
<feature type="binding site" evidence="7">
    <location>
        <position position="109"/>
    </location>
    <ligand>
        <name>Zn(2+)</name>
        <dbReference type="ChEBI" id="CHEBI:29105"/>
        <note>catalytic</note>
    </ligand>
</feature>
<dbReference type="EMBL" id="FQYU01000001">
    <property type="protein sequence ID" value="SHI48794.1"/>
    <property type="molecule type" value="Genomic_DNA"/>
</dbReference>
<evidence type="ECO:0000256" key="5">
    <source>
        <dbReference type="ARBA" id="ARBA00022801"/>
    </source>
</evidence>
<dbReference type="GO" id="GO:0006364">
    <property type="term" value="P:rRNA processing"/>
    <property type="evidence" value="ECO:0007669"/>
    <property type="project" value="UniProtKB-UniRule"/>
</dbReference>
<comment type="function">
    <text evidence="7">Single strand-specific metallo-endoribonuclease involved in late-stage 70S ribosome quality control and in maturation of the 3' terminus of the 16S rRNA.</text>
</comment>
<keyword evidence="4 7" id="KW-0255">Endonuclease</keyword>
<keyword evidence="7" id="KW-0963">Cytoplasm</keyword>
<dbReference type="PROSITE" id="PS01306">
    <property type="entry name" value="UPF0054"/>
    <property type="match status" value="1"/>
</dbReference>
<dbReference type="PANTHER" id="PTHR46986">
    <property type="entry name" value="ENDORIBONUCLEASE YBEY, CHLOROPLASTIC"/>
    <property type="match status" value="1"/>
</dbReference>
<evidence type="ECO:0000256" key="4">
    <source>
        <dbReference type="ARBA" id="ARBA00022759"/>
    </source>
</evidence>
<keyword evidence="7" id="KW-0690">Ribosome biogenesis</keyword>
<evidence type="ECO:0000256" key="7">
    <source>
        <dbReference type="HAMAP-Rule" id="MF_00009"/>
    </source>
</evidence>
<keyword evidence="6 7" id="KW-0862">Zinc</keyword>
<evidence type="ECO:0000256" key="1">
    <source>
        <dbReference type="ARBA" id="ARBA00010875"/>
    </source>
</evidence>
<keyword evidence="9" id="KW-1185">Reference proteome</keyword>
<reference evidence="9" key="1">
    <citation type="submission" date="2016-11" db="EMBL/GenBank/DDBJ databases">
        <authorList>
            <person name="Varghese N."/>
            <person name="Submissions S."/>
        </authorList>
    </citation>
    <scope>NUCLEOTIDE SEQUENCE [LARGE SCALE GENOMIC DNA]</scope>
    <source>
        <strain evidence="9">DSM 19858</strain>
    </source>
</reference>
<dbReference type="RefSeq" id="WP_072987811.1">
    <property type="nucleotide sequence ID" value="NZ_FQYU01000001.1"/>
</dbReference>
<comment type="subcellular location">
    <subcellularLocation>
        <location evidence="7">Cytoplasm</location>
    </subcellularLocation>
</comment>
<proteinExistence type="inferred from homology"/>
<comment type="similarity">
    <text evidence="1 7">Belongs to the endoribonuclease YbeY family.</text>
</comment>
<gene>
    <name evidence="7" type="primary">ybeY</name>
    <name evidence="8" type="ORF">SAMN04488513_101442</name>
</gene>
<keyword evidence="5 7" id="KW-0378">Hydrolase</keyword>
<dbReference type="EC" id="3.1.-.-" evidence="7"/>
<dbReference type="InterPro" id="IPR002036">
    <property type="entry name" value="YbeY"/>
</dbReference>
<dbReference type="HAMAP" id="MF_00009">
    <property type="entry name" value="Endoribonucl_YbeY"/>
    <property type="match status" value="1"/>
</dbReference>
<organism evidence="8 9">
    <name type="scientific">Pseudozobellia thermophila</name>
    <dbReference type="NCBI Taxonomy" id="192903"/>
    <lineage>
        <taxon>Bacteria</taxon>
        <taxon>Pseudomonadati</taxon>
        <taxon>Bacteroidota</taxon>
        <taxon>Flavobacteriia</taxon>
        <taxon>Flavobacteriales</taxon>
        <taxon>Flavobacteriaceae</taxon>
        <taxon>Pseudozobellia</taxon>
    </lineage>
</organism>
<dbReference type="SUPFAM" id="SSF55486">
    <property type="entry name" value="Metalloproteases ('zincins'), catalytic domain"/>
    <property type="match status" value="1"/>
</dbReference>
<sequence>MIEFNYEVDFRIEDTTKFSDWITRVVMSEGKVVGDISYVFCSDEYLLDLNQKYLSHDTYTDIITFDYCQGNTVSGDIFISIDRVEDNSKTFQVPFHEEVLRVCAHGVLHLAGYKDKTEGDARLMRQKEEEKIRMFHVEQ</sequence>
<evidence type="ECO:0000256" key="3">
    <source>
        <dbReference type="ARBA" id="ARBA00022723"/>
    </source>
</evidence>
<accession>A0A1M6BJ97</accession>
<name>A0A1M6BJ97_9FLAO</name>
<dbReference type="PANTHER" id="PTHR46986:SF1">
    <property type="entry name" value="ENDORIBONUCLEASE YBEY, CHLOROPLASTIC"/>
    <property type="match status" value="1"/>
</dbReference>
<dbReference type="STRING" id="192903.SAMN04488513_101442"/>
<dbReference type="Proteomes" id="UP000184543">
    <property type="component" value="Unassembled WGS sequence"/>
</dbReference>
<keyword evidence="2 7" id="KW-0540">Nuclease</keyword>
<feature type="binding site" evidence="7">
    <location>
        <position position="115"/>
    </location>
    <ligand>
        <name>Zn(2+)</name>
        <dbReference type="ChEBI" id="CHEBI:29105"/>
        <note>catalytic</note>
    </ligand>
</feature>
<evidence type="ECO:0000313" key="8">
    <source>
        <dbReference type="EMBL" id="SHI48794.1"/>
    </source>
</evidence>
<dbReference type="InterPro" id="IPR023091">
    <property type="entry name" value="MetalPrtase_cat_dom_sf_prd"/>
</dbReference>
<comment type="cofactor">
    <cofactor evidence="7">
        <name>Zn(2+)</name>
        <dbReference type="ChEBI" id="CHEBI:29105"/>
    </cofactor>
    <text evidence="7">Binds 1 zinc ion.</text>
</comment>
<protein>
    <recommendedName>
        <fullName evidence="7">Endoribonuclease YbeY</fullName>
        <ecNumber evidence="7">3.1.-.-</ecNumber>
    </recommendedName>
</protein>
<evidence type="ECO:0000313" key="9">
    <source>
        <dbReference type="Proteomes" id="UP000184543"/>
    </source>
</evidence>
<feature type="binding site" evidence="7">
    <location>
        <position position="105"/>
    </location>
    <ligand>
        <name>Zn(2+)</name>
        <dbReference type="ChEBI" id="CHEBI:29105"/>
        <note>catalytic</note>
    </ligand>
</feature>
<dbReference type="NCBIfam" id="TIGR00043">
    <property type="entry name" value="rRNA maturation RNase YbeY"/>
    <property type="match status" value="1"/>
</dbReference>
<dbReference type="GO" id="GO:0004521">
    <property type="term" value="F:RNA endonuclease activity"/>
    <property type="evidence" value="ECO:0007669"/>
    <property type="project" value="UniProtKB-UniRule"/>
</dbReference>
<dbReference type="Gene3D" id="3.40.390.30">
    <property type="entry name" value="Metalloproteases ('zincins'), catalytic domain"/>
    <property type="match status" value="1"/>
</dbReference>
<evidence type="ECO:0000256" key="2">
    <source>
        <dbReference type="ARBA" id="ARBA00022722"/>
    </source>
</evidence>
<keyword evidence="3 7" id="KW-0479">Metal-binding</keyword>
<dbReference type="OrthoDB" id="9811984at2"/>
<dbReference type="GO" id="GO:0004222">
    <property type="term" value="F:metalloendopeptidase activity"/>
    <property type="evidence" value="ECO:0007669"/>
    <property type="project" value="InterPro"/>
</dbReference>
<dbReference type="Pfam" id="PF02130">
    <property type="entry name" value="YbeY"/>
    <property type="match status" value="1"/>
</dbReference>